<dbReference type="InterPro" id="IPR002347">
    <property type="entry name" value="SDR_fam"/>
</dbReference>
<gene>
    <name evidence="4" type="ORF">C9374_013360</name>
</gene>
<evidence type="ECO:0000313" key="4">
    <source>
        <dbReference type="EMBL" id="KAG2391875.1"/>
    </source>
</evidence>
<dbReference type="PANTHER" id="PTHR43157:SF31">
    <property type="entry name" value="PHOSPHATIDYLINOSITOL-GLYCAN BIOSYNTHESIS CLASS F PROTEIN"/>
    <property type="match status" value="1"/>
</dbReference>
<dbReference type="EMBL" id="PYSW02000006">
    <property type="protein sequence ID" value="KAG2391875.1"/>
    <property type="molecule type" value="Genomic_DNA"/>
</dbReference>
<sequence>MSLHLYVLLESVLSIASPLTLGVVGIVTFIAALTLGKLYFNGGYVPSNLLNHTNLNGKVAIVTGPSLGGIGFEAAAYLYSRGATVILGVRNVSNGDIVQQEILKKYPKRNASTLKVIALDLSDLQSVKSFVKTFKEQYDRVDLLLNNAGIMMTPYSTTKQGVEIQFGTNHLGHFLLTYLLLNDIKQSNGRVINVSSRAGEHWVKGREETQVVVDQSRHALRGFSSFTLNTVQGDGKEIPSDRLYGRSKFANMVFTKRLEKELRKDPNTFASAFSLHPGVVRTQLWRNLNPLYFLLVAPFWWFVTKDAWQGAQTSIYLCVAPKDQLKGGCYYADCKLDESENKLAFDEELQERLWTTSLQLCQPFI</sequence>
<comment type="caution">
    <text evidence="4">The sequence shown here is derived from an EMBL/GenBank/DDBJ whole genome shotgun (WGS) entry which is preliminary data.</text>
</comment>
<evidence type="ECO:0000313" key="5">
    <source>
        <dbReference type="Proteomes" id="UP000816034"/>
    </source>
</evidence>
<keyword evidence="1" id="KW-0560">Oxidoreductase</keyword>
<dbReference type="GO" id="GO:0016491">
    <property type="term" value="F:oxidoreductase activity"/>
    <property type="evidence" value="ECO:0007669"/>
    <property type="project" value="UniProtKB-KW"/>
</dbReference>
<dbReference type="CDD" id="cd05327">
    <property type="entry name" value="retinol-DH_like_SDR_c_like"/>
    <property type="match status" value="1"/>
</dbReference>
<keyword evidence="3" id="KW-0472">Membrane</keyword>
<keyword evidence="3" id="KW-0812">Transmembrane</keyword>
<reference evidence="4 5" key="1">
    <citation type="journal article" date="2018" name="BMC Genomics">
        <title>The genome of Naegleria lovaniensis, the basis for a comparative approach to unravel pathogenicity factors of the human pathogenic amoeba N. fowleri.</title>
        <authorList>
            <person name="Liechti N."/>
            <person name="Schurch N."/>
            <person name="Bruggmann R."/>
            <person name="Wittwer M."/>
        </authorList>
    </citation>
    <scope>NUCLEOTIDE SEQUENCE [LARGE SCALE GENOMIC DNA]</scope>
    <source>
        <strain evidence="4 5">ATCC 30569</strain>
    </source>
</reference>
<name>A0AA88GZ44_NAELO</name>
<dbReference type="InterPro" id="IPR036291">
    <property type="entry name" value="NAD(P)-bd_dom_sf"/>
</dbReference>
<dbReference type="SUPFAM" id="SSF51735">
    <property type="entry name" value="NAD(P)-binding Rossmann-fold domains"/>
    <property type="match status" value="1"/>
</dbReference>
<feature type="transmembrane region" description="Helical" evidence="3">
    <location>
        <begin position="12"/>
        <end position="35"/>
    </location>
</feature>
<dbReference type="AlphaFoldDB" id="A0AA88GZ44"/>
<dbReference type="Pfam" id="PF00106">
    <property type="entry name" value="adh_short"/>
    <property type="match status" value="1"/>
</dbReference>
<dbReference type="Proteomes" id="UP000816034">
    <property type="component" value="Unassembled WGS sequence"/>
</dbReference>
<accession>A0AA88GZ44</accession>
<evidence type="ECO:0000256" key="2">
    <source>
        <dbReference type="RuleBase" id="RU000363"/>
    </source>
</evidence>
<dbReference type="RefSeq" id="XP_044553769.1">
    <property type="nucleotide sequence ID" value="XM_044689228.1"/>
</dbReference>
<comment type="similarity">
    <text evidence="2">Belongs to the short-chain dehydrogenases/reductases (SDR) family.</text>
</comment>
<keyword evidence="5" id="KW-1185">Reference proteome</keyword>
<dbReference type="Gene3D" id="3.40.50.720">
    <property type="entry name" value="NAD(P)-binding Rossmann-like Domain"/>
    <property type="match status" value="1"/>
</dbReference>
<organism evidence="4 5">
    <name type="scientific">Naegleria lovaniensis</name>
    <name type="common">Amoeba</name>
    <dbReference type="NCBI Taxonomy" id="51637"/>
    <lineage>
        <taxon>Eukaryota</taxon>
        <taxon>Discoba</taxon>
        <taxon>Heterolobosea</taxon>
        <taxon>Tetramitia</taxon>
        <taxon>Eutetramitia</taxon>
        <taxon>Vahlkampfiidae</taxon>
        <taxon>Naegleria</taxon>
    </lineage>
</organism>
<dbReference type="PRINTS" id="PR00080">
    <property type="entry name" value="SDRFAMILY"/>
</dbReference>
<proteinExistence type="inferred from homology"/>
<evidence type="ECO:0000256" key="1">
    <source>
        <dbReference type="ARBA" id="ARBA00023002"/>
    </source>
</evidence>
<dbReference type="PANTHER" id="PTHR43157">
    <property type="entry name" value="PHOSPHATIDYLINOSITOL-GLYCAN BIOSYNTHESIS CLASS F PROTEIN-RELATED"/>
    <property type="match status" value="1"/>
</dbReference>
<keyword evidence="3" id="KW-1133">Transmembrane helix</keyword>
<evidence type="ECO:0000256" key="3">
    <source>
        <dbReference type="SAM" id="Phobius"/>
    </source>
</evidence>
<dbReference type="GeneID" id="68105813"/>
<protein>
    <submittedName>
        <fullName evidence="4">Uncharacterized protein</fullName>
    </submittedName>
</protein>
<dbReference type="PRINTS" id="PR00081">
    <property type="entry name" value="GDHRDH"/>
</dbReference>